<dbReference type="Proteomes" id="UP000076154">
    <property type="component" value="Unassembled WGS sequence"/>
</dbReference>
<evidence type="ECO:0000313" key="1">
    <source>
        <dbReference type="EMBL" id="RDB26517.1"/>
    </source>
</evidence>
<proteinExistence type="predicted"/>
<gene>
    <name evidence="1" type="ORF">Hypma_005668</name>
</gene>
<name>A0A369K190_HYPMA</name>
<organism evidence="1 2">
    <name type="scientific">Hypsizygus marmoreus</name>
    <name type="common">White beech mushroom</name>
    <name type="synonym">Agaricus marmoreus</name>
    <dbReference type="NCBI Taxonomy" id="39966"/>
    <lineage>
        <taxon>Eukaryota</taxon>
        <taxon>Fungi</taxon>
        <taxon>Dikarya</taxon>
        <taxon>Basidiomycota</taxon>
        <taxon>Agaricomycotina</taxon>
        <taxon>Agaricomycetes</taxon>
        <taxon>Agaricomycetidae</taxon>
        <taxon>Agaricales</taxon>
        <taxon>Tricholomatineae</taxon>
        <taxon>Lyophyllaceae</taxon>
        <taxon>Hypsizygus</taxon>
    </lineage>
</organism>
<dbReference type="STRING" id="39966.A0A369K190"/>
<accession>A0A369K190</accession>
<keyword evidence="2" id="KW-1185">Reference proteome</keyword>
<reference evidence="1" key="1">
    <citation type="submission" date="2018-04" db="EMBL/GenBank/DDBJ databases">
        <title>Whole genome sequencing of Hypsizygus marmoreus.</title>
        <authorList>
            <person name="Choi I.-G."/>
            <person name="Min B."/>
            <person name="Kim J.-G."/>
            <person name="Kim S."/>
            <person name="Oh Y.-L."/>
            <person name="Kong W.-S."/>
            <person name="Park H."/>
            <person name="Jeong J."/>
            <person name="Song E.-S."/>
        </authorList>
    </citation>
    <scope>NUCLEOTIDE SEQUENCE [LARGE SCALE GENOMIC DNA]</scope>
    <source>
        <strain evidence="1">51987-8</strain>
    </source>
</reference>
<evidence type="ECO:0000313" key="2">
    <source>
        <dbReference type="Proteomes" id="UP000076154"/>
    </source>
</evidence>
<dbReference type="OrthoDB" id="3048627at2759"/>
<dbReference type="AlphaFoldDB" id="A0A369K190"/>
<dbReference type="EMBL" id="LUEZ02000029">
    <property type="protein sequence ID" value="RDB26517.1"/>
    <property type="molecule type" value="Genomic_DNA"/>
</dbReference>
<sequence>MHDLHHSTSHIDSIPNELLIPIFKYVYADSCLDLTTRHDFCLFGPCTCSEERKVAFEWTRCIENFLDPNLFPIVLLLVCRKWRSVAESISVFWTRIVIFVDSNPTPLPLVRSFFECSRDLPFDVTVMRRPETYGESDADEYKRCRAVIDIMMPHVSRCSTIKFDVIHSSSLPSISKDFHGLAPKLTELHLLCRIDDGVPSGPRSQISSHQNQTDNPFSCPALTHIEVDGRNFAHAYLDLPSWRQSLQDPTERSVSGLGLEISVTNFAPNYSIAKDFQYTLHDFLTFLESLPYLRKLSLANVIFPYHTLSPLNDHFILSVSDLALKDLSNGFFTVFTAVVGFDSLYEAFIENCALGSADVPPCDRLVLSKIDASESLWPFLMGWGGSALDVRDCPSLDDTVLQGLRMEIGDAHLFLRDCPNFTVKGLKKLVRNMNRRVTAANLDSHAFEILSVDGTRPEVPPSIQELEWFDKYVDIFTWEGVDRSIYTSTIRT</sequence>
<comment type="caution">
    <text evidence="1">The sequence shown here is derived from an EMBL/GenBank/DDBJ whole genome shotgun (WGS) entry which is preliminary data.</text>
</comment>
<evidence type="ECO:0008006" key="3">
    <source>
        <dbReference type="Google" id="ProtNLM"/>
    </source>
</evidence>
<protein>
    <recommendedName>
        <fullName evidence="3">F-box domain-containing protein</fullName>
    </recommendedName>
</protein>
<dbReference type="InParanoid" id="A0A369K190"/>